<name>M4Z9S5_9BRAD</name>
<organism evidence="1 2">
    <name type="scientific">Bradyrhizobium oligotrophicum S58</name>
    <dbReference type="NCBI Taxonomy" id="1245469"/>
    <lineage>
        <taxon>Bacteria</taxon>
        <taxon>Pseudomonadati</taxon>
        <taxon>Pseudomonadota</taxon>
        <taxon>Alphaproteobacteria</taxon>
        <taxon>Hyphomicrobiales</taxon>
        <taxon>Nitrobacteraceae</taxon>
        <taxon>Bradyrhizobium</taxon>
    </lineage>
</organism>
<accession>M4Z9S5</accession>
<reference evidence="1 2" key="1">
    <citation type="journal article" date="2013" name="Appl. Environ. Microbiol.">
        <title>Genome analysis suggests that the soil oligotrophic bacterium Agromonas oligotrophica (Bradyrhizobium oligotrophicum) is a nitrogen-fixing symbiont of Aeschynomene indica.</title>
        <authorList>
            <person name="Okubo T."/>
            <person name="Fukushima S."/>
            <person name="Itakura M."/>
            <person name="Oshima K."/>
            <person name="Longtonglang A."/>
            <person name="Teaumroong N."/>
            <person name="Mitsui H."/>
            <person name="Hattori M."/>
            <person name="Hattori R."/>
            <person name="Hattori T."/>
            <person name="Minamisawa K."/>
        </authorList>
    </citation>
    <scope>NUCLEOTIDE SEQUENCE [LARGE SCALE GENOMIC DNA]</scope>
    <source>
        <strain evidence="1 2">S58</strain>
    </source>
</reference>
<evidence type="ECO:0000313" key="1">
    <source>
        <dbReference type="EMBL" id="BAM90242.1"/>
    </source>
</evidence>
<dbReference type="Proteomes" id="UP000011841">
    <property type="component" value="Chromosome"/>
</dbReference>
<protein>
    <submittedName>
        <fullName evidence="1">Uncharacterized protein</fullName>
    </submittedName>
</protein>
<evidence type="ECO:0000313" key="2">
    <source>
        <dbReference type="Proteomes" id="UP000011841"/>
    </source>
</evidence>
<dbReference type="EMBL" id="AP012603">
    <property type="protein sequence ID" value="BAM90242.1"/>
    <property type="molecule type" value="Genomic_DNA"/>
</dbReference>
<sequence length="143" mass="15420">MATITINVINESLDLQNFFIFQQLAVYSGELQVYANSLDSQASPPHATSDAHLTFLMDIDCQPVMIFYVQTGEYPAGTVVNFTNASINAAVCDATPGYTTFNVTYNADGSWSVQTVALAGPAEDQLGVVEVGQPDDLDRCDQV</sequence>
<dbReference type="KEGG" id="aol:S58_42570"/>
<dbReference type="HOGENOM" id="CLU_1802398_0_0_5"/>
<proteinExistence type="predicted"/>
<dbReference type="AlphaFoldDB" id="M4Z9S5"/>
<dbReference type="RefSeq" id="WP_015667348.1">
    <property type="nucleotide sequence ID" value="NC_020453.1"/>
</dbReference>
<dbReference type="PATRIC" id="fig|1245469.3.peg.4357"/>
<dbReference type="GeneID" id="301818055"/>
<gene>
    <name evidence="1" type="ORF">S58_42570</name>
</gene>
<keyword evidence="2" id="KW-1185">Reference proteome</keyword>